<evidence type="ECO:0000313" key="2">
    <source>
        <dbReference type="Proteomes" id="UP000245263"/>
    </source>
</evidence>
<protein>
    <recommendedName>
        <fullName evidence="3">Lipoprotein</fullName>
    </recommendedName>
</protein>
<dbReference type="Proteomes" id="UP000245263">
    <property type="component" value="Chromosome 1"/>
</dbReference>
<evidence type="ECO:0000313" key="1">
    <source>
        <dbReference type="EMBL" id="BDA78876.1"/>
    </source>
</evidence>
<keyword evidence="2" id="KW-1185">Reference proteome</keyword>
<gene>
    <name evidence="1" type="ORF">LPTSP3_g18060</name>
</gene>
<organism evidence="1 2">
    <name type="scientific">Leptospira kobayashii</name>
    <dbReference type="NCBI Taxonomy" id="1917830"/>
    <lineage>
        <taxon>Bacteria</taxon>
        <taxon>Pseudomonadati</taxon>
        <taxon>Spirochaetota</taxon>
        <taxon>Spirochaetia</taxon>
        <taxon>Leptospirales</taxon>
        <taxon>Leptospiraceae</taxon>
        <taxon>Leptospira</taxon>
    </lineage>
</organism>
<name>A0ABM7URK1_9LEPT</name>
<proteinExistence type="predicted"/>
<sequence>MYTFGIPILNRFFFLPSLVWFLIGCNPEVSKENRITNQLLCDNFDSKVFCIEPKEKIGTVLIPRTETKREERSWEDFSNYLYFKVRETPGFLLTFERNFTQEERSSIRKEYVAYIGLNGVRERMEGFELGENTIASFHYLGALLKEEKRHTGEAKKKVNLGKGLSLVLEFEYQLPKDKKGQLVREIDLRWKP</sequence>
<dbReference type="EMBL" id="AP025028">
    <property type="protein sequence ID" value="BDA78876.1"/>
    <property type="molecule type" value="Genomic_DNA"/>
</dbReference>
<accession>A0ABM7URK1</accession>
<reference evidence="1 2" key="1">
    <citation type="submission" date="2021-08" db="EMBL/GenBank/DDBJ databases">
        <title>Complete genome sequence of Leptospira kobayashii strain E30.</title>
        <authorList>
            <person name="Nakao R."/>
            <person name="Nakamura S."/>
            <person name="Masuzawa T."/>
            <person name="Koizumi N."/>
        </authorList>
    </citation>
    <scope>NUCLEOTIDE SEQUENCE [LARGE SCALE GENOMIC DNA]</scope>
    <source>
        <strain evidence="1 2">E30</strain>
    </source>
</reference>
<evidence type="ECO:0008006" key="3">
    <source>
        <dbReference type="Google" id="ProtNLM"/>
    </source>
</evidence>